<comment type="pathway">
    <text evidence="1 9">Cofactor biosynthesis; (R)-pantothenate biosynthesis; (R)-pantothenate from (R)-pantoate and beta-alanine: step 1/1.</text>
</comment>
<dbReference type="HAMAP" id="MF_00158">
    <property type="entry name" value="PanC"/>
    <property type="match status" value="1"/>
</dbReference>
<keyword evidence="5 9" id="KW-0566">Pantothenate biosynthesis</keyword>
<dbReference type="GO" id="GO:0004592">
    <property type="term" value="F:pantoate-beta-alanine ligase activity"/>
    <property type="evidence" value="ECO:0007669"/>
    <property type="project" value="UniProtKB-EC"/>
</dbReference>
<feature type="binding site" evidence="9">
    <location>
        <position position="153"/>
    </location>
    <ligand>
        <name>(R)-pantoate</name>
        <dbReference type="ChEBI" id="CHEBI:15980"/>
    </ligand>
</feature>
<keyword evidence="11" id="KW-1185">Reference proteome</keyword>
<evidence type="ECO:0000256" key="4">
    <source>
        <dbReference type="ARBA" id="ARBA00022598"/>
    </source>
</evidence>
<dbReference type="Gene3D" id="3.40.50.620">
    <property type="entry name" value="HUPs"/>
    <property type="match status" value="1"/>
</dbReference>
<comment type="function">
    <text evidence="9">Catalyzes the condensation of pantoate with beta-alanine in an ATP-dependent reaction via a pantoyl-adenylate intermediate.</text>
</comment>
<feature type="binding site" evidence="9">
    <location>
        <begin position="30"/>
        <end position="37"/>
    </location>
    <ligand>
        <name>ATP</name>
        <dbReference type="ChEBI" id="CHEBI:30616"/>
    </ligand>
</feature>
<dbReference type="NCBIfam" id="TIGR00125">
    <property type="entry name" value="cyt_tran_rel"/>
    <property type="match status" value="1"/>
</dbReference>
<dbReference type="SUPFAM" id="SSF52374">
    <property type="entry name" value="Nucleotidylyl transferase"/>
    <property type="match status" value="1"/>
</dbReference>
<dbReference type="PANTHER" id="PTHR21299:SF1">
    <property type="entry name" value="PANTOATE--BETA-ALANINE LIGASE"/>
    <property type="match status" value="1"/>
</dbReference>
<feature type="binding site" evidence="9">
    <location>
        <begin position="147"/>
        <end position="150"/>
    </location>
    <ligand>
        <name>ATP</name>
        <dbReference type="ChEBI" id="CHEBI:30616"/>
    </ligand>
</feature>
<feature type="binding site" evidence="9">
    <location>
        <position position="61"/>
    </location>
    <ligand>
        <name>(R)-pantoate</name>
        <dbReference type="ChEBI" id="CHEBI:15980"/>
    </ligand>
</feature>
<feature type="binding site" evidence="9">
    <location>
        <position position="176"/>
    </location>
    <ligand>
        <name>ATP</name>
        <dbReference type="ChEBI" id="CHEBI:30616"/>
    </ligand>
</feature>
<evidence type="ECO:0000256" key="5">
    <source>
        <dbReference type="ARBA" id="ARBA00022655"/>
    </source>
</evidence>
<comment type="caution">
    <text evidence="10">The sequence shown here is derived from an EMBL/GenBank/DDBJ whole genome shotgun (WGS) entry which is preliminary data.</text>
</comment>
<comment type="similarity">
    <text evidence="2 9">Belongs to the pantothenate synthetase family.</text>
</comment>
<evidence type="ECO:0000256" key="7">
    <source>
        <dbReference type="ARBA" id="ARBA00022840"/>
    </source>
</evidence>
<dbReference type="InterPro" id="IPR003721">
    <property type="entry name" value="Pantoate_ligase"/>
</dbReference>
<keyword evidence="7 9" id="KW-0067">ATP-binding</keyword>
<dbReference type="PANTHER" id="PTHR21299">
    <property type="entry name" value="CYTIDYLATE KINASE/PANTOATE-BETA-ALANINE LIGASE"/>
    <property type="match status" value="1"/>
</dbReference>
<organism evidence="10 11">
    <name type="scientific">Evansella vedderi</name>
    <dbReference type="NCBI Taxonomy" id="38282"/>
    <lineage>
        <taxon>Bacteria</taxon>
        <taxon>Bacillati</taxon>
        <taxon>Bacillota</taxon>
        <taxon>Bacilli</taxon>
        <taxon>Bacillales</taxon>
        <taxon>Bacillaceae</taxon>
        <taxon>Evansella</taxon>
    </lineage>
</organism>
<protein>
    <recommendedName>
        <fullName evidence="9">Pantothenate synthetase</fullName>
        <shortName evidence="9">PS</shortName>
        <ecNumber evidence="9">6.3.2.1</ecNumber>
    </recommendedName>
    <alternativeName>
        <fullName evidence="9">Pantoate--beta-alanine ligase</fullName>
    </alternativeName>
    <alternativeName>
        <fullName evidence="9">Pantoate-activating enzyme</fullName>
    </alternativeName>
</protein>
<dbReference type="Pfam" id="PF02569">
    <property type="entry name" value="Pantoate_ligase"/>
    <property type="match status" value="1"/>
</dbReference>
<evidence type="ECO:0000256" key="9">
    <source>
        <dbReference type="HAMAP-Rule" id="MF_00158"/>
    </source>
</evidence>
<evidence type="ECO:0000256" key="6">
    <source>
        <dbReference type="ARBA" id="ARBA00022741"/>
    </source>
</evidence>
<dbReference type="Gene3D" id="3.30.1300.10">
    <property type="entry name" value="Pantoate-beta-alanine ligase, C-terminal domain"/>
    <property type="match status" value="1"/>
</dbReference>
<comment type="miscellaneous">
    <text evidence="9">The reaction proceeds by a bi uni uni bi ping pong mechanism.</text>
</comment>
<accession>A0ABU0A1T7</accession>
<dbReference type="InterPro" id="IPR004821">
    <property type="entry name" value="Cyt_trans-like"/>
</dbReference>
<dbReference type="EMBL" id="JAUSUG010000028">
    <property type="protein sequence ID" value="MDQ0257444.1"/>
    <property type="molecule type" value="Genomic_DNA"/>
</dbReference>
<evidence type="ECO:0000313" key="11">
    <source>
        <dbReference type="Proteomes" id="UP001230005"/>
    </source>
</evidence>
<comment type="subunit">
    <text evidence="9">Homodimer.</text>
</comment>
<evidence type="ECO:0000256" key="8">
    <source>
        <dbReference type="ARBA" id="ARBA00048258"/>
    </source>
</evidence>
<comment type="subcellular location">
    <subcellularLocation>
        <location evidence="9">Cytoplasm</location>
    </subcellularLocation>
</comment>
<dbReference type="RefSeq" id="WP_307331168.1">
    <property type="nucleotide sequence ID" value="NZ_JAUSUG010000028.1"/>
</dbReference>
<keyword evidence="6 9" id="KW-0547">Nucleotide-binding</keyword>
<comment type="catalytic activity">
    <reaction evidence="8 9">
        <text>(R)-pantoate + beta-alanine + ATP = (R)-pantothenate + AMP + diphosphate + H(+)</text>
        <dbReference type="Rhea" id="RHEA:10912"/>
        <dbReference type="ChEBI" id="CHEBI:15378"/>
        <dbReference type="ChEBI" id="CHEBI:15980"/>
        <dbReference type="ChEBI" id="CHEBI:29032"/>
        <dbReference type="ChEBI" id="CHEBI:30616"/>
        <dbReference type="ChEBI" id="CHEBI:33019"/>
        <dbReference type="ChEBI" id="CHEBI:57966"/>
        <dbReference type="ChEBI" id="CHEBI:456215"/>
        <dbReference type="EC" id="6.3.2.1"/>
    </reaction>
</comment>
<sequence length="282" mass="31743">MKKFTEIKELKEWIRELKLTGMSIGFVPTMGYLHEGHLSLVEQAKNENDLVILSIFVNPLQFGEGEDFDRYPKDKERDLSLASKVGVDAVFMPTVKEMYPKKMSATLVVHEGTDVLCGAKRPGHFDGVATVVMKLFGIVAPDRAYFGLKDAQQVAVIERLVNDYHLDIEIVRGATVREADGLAKSSRNVNLTSKERVEAPIIFRSLLKIKDRILNGTYKKVSDVEEGLKEELSQHITGYIDYAEVRSFPSLKELNFLQGELIIAVAVKYSKVRLIDNLIVNV</sequence>
<name>A0ABU0A1T7_9BACI</name>
<dbReference type="InterPro" id="IPR042176">
    <property type="entry name" value="Pantoate_ligase_C"/>
</dbReference>
<evidence type="ECO:0000256" key="2">
    <source>
        <dbReference type="ARBA" id="ARBA00009256"/>
    </source>
</evidence>
<dbReference type="InterPro" id="IPR014729">
    <property type="entry name" value="Rossmann-like_a/b/a_fold"/>
</dbReference>
<evidence type="ECO:0000256" key="1">
    <source>
        <dbReference type="ARBA" id="ARBA00004990"/>
    </source>
</evidence>
<evidence type="ECO:0000313" key="10">
    <source>
        <dbReference type="EMBL" id="MDQ0257444.1"/>
    </source>
</evidence>
<keyword evidence="3 9" id="KW-0963">Cytoplasm</keyword>
<feature type="binding site" evidence="9">
    <location>
        <position position="61"/>
    </location>
    <ligand>
        <name>beta-alanine</name>
        <dbReference type="ChEBI" id="CHEBI:57966"/>
    </ligand>
</feature>
<gene>
    <name evidence="9" type="primary">panC</name>
    <name evidence="10" type="ORF">J2S74_004902</name>
</gene>
<feature type="binding site" evidence="9">
    <location>
        <begin position="184"/>
        <end position="187"/>
    </location>
    <ligand>
        <name>ATP</name>
        <dbReference type="ChEBI" id="CHEBI:30616"/>
    </ligand>
</feature>
<dbReference type="Proteomes" id="UP001230005">
    <property type="component" value="Unassembled WGS sequence"/>
</dbReference>
<dbReference type="EC" id="6.3.2.1" evidence="9"/>
<dbReference type="NCBIfam" id="TIGR00018">
    <property type="entry name" value="panC"/>
    <property type="match status" value="1"/>
</dbReference>
<reference evidence="10 11" key="1">
    <citation type="submission" date="2023-07" db="EMBL/GenBank/DDBJ databases">
        <title>Genomic Encyclopedia of Type Strains, Phase IV (KMG-IV): sequencing the most valuable type-strain genomes for metagenomic binning, comparative biology and taxonomic classification.</title>
        <authorList>
            <person name="Goeker M."/>
        </authorList>
    </citation>
    <scope>NUCLEOTIDE SEQUENCE [LARGE SCALE GENOMIC DNA]</scope>
    <source>
        <strain evidence="10 11">DSM 9768</strain>
    </source>
</reference>
<evidence type="ECO:0000256" key="3">
    <source>
        <dbReference type="ARBA" id="ARBA00022490"/>
    </source>
</evidence>
<proteinExistence type="inferred from homology"/>
<keyword evidence="4 9" id="KW-0436">Ligase</keyword>
<dbReference type="CDD" id="cd00560">
    <property type="entry name" value="PanC"/>
    <property type="match status" value="1"/>
</dbReference>
<feature type="active site" description="Proton donor" evidence="9">
    <location>
        <position position="37"/>
    </location>
</feature>